<organism evidence="2 3">
    <name type="scientific">Candidatus Uhrbacteria bacterium RIFCSPLOWO2_02_FULL_49_11</name>
    <dbReference type="NCBI Taxonomy" id="1802409"/>
    <lineage>
        <taxon>Bacteria</taxon>
        <taxon>Candidatus Uhriibacteriota</taxon>
    </lineage>
</organism>
<feature type="transmembrane region" description="Helical" evidence="1">
    <location>
        <begin position="6"/>
        <end position="22"/>
    </location>
</feature>
<feature type="transmembrane region" description="Helical" evidence="1">
    <location>
        <begin position="211"/>
        <end position="233"/>
    </location>
</feature>
<dbReference type="AlphaFoldDB" id="A0A1F7VE25"/>
<feature type="transmembrane region" description="Helical" evidence="1">
    <location>
        <begin position="34"/>
        <end position="53"/>
    </location>
</feature>
<proteinExistence type="predicted"/>
<dbReference type="EMBL" id="MGER01000016">
    <property type="protein sequence ID" value="OGL88693.1"/>
    <property type="molecule type" value="Genomic_DNA"/>
</dbReference>
<accession>A0A1F7VE25</accession>
<feature type="transmembrane region" description="Helical" evidence="1">
    <location>
        <begin position="275"/>
        <end position="290"/>
    </location>
</feature>
<keyword evidence="1" id="KW-0472">Membrane</keyword>
<feature type="transmembrane region" description="Helical" evidence="1">
    <location>
        <begin position="115"/>
        <end position="138"/>
    </location>
</feature>
<evidence type="ECO:0000256" key="1">
    <source>
        <dbReference type="SAM" id="Phobius"/>
    </source>
</evidence>
<feature type="transmembrane region" description="Helical" evidence="1">
    <location>
        <begin position="245"/>
        <end position="263"/>
    </location>
</feature>
<evidence type="ECO:0000313" key="3">
    <source>
        <dbReference type="Proteomes" id="UP000178264"/>
    </source>
</evidence>
<comment type="caution">
    <text evidence="2">The sequence shown here is derived from an EMBL/GenBank/DDBJ whole genome shotgun (WGS) entry which is preliminary data.</text>
</comment>
<protein>
    <recommendedName>
        <fullName evidence="4">EamA domain-containing protein</fullName>
    </recommendedName>
</protein>
<evidence type="ECO:0008006" key="4">
    <source>
        <dbReference type="Google" id="ProtNLM"/>
    </source>
</evidence>
<feature type="transmembrane region" description="Helical" evidence="1">
    <location>
        <begin position="178"/>
        <end position="199"/>
    </location>
</feature>
<keyword evidence="1" id="KW-0812">Transmembrane</keyword>
<dbReference type="Proteomes" id="UP000178264">
    <property type="component" value="Unassembled WGS sequence"/>
</dbReference>
<reference evidence="2 3" key="1">
    <citation type="journal article" date="2016" name="Nat. Commun.">
        <title>Thousands of microbial genomes shed light on interconnected biogeochemical processes in an aquifer system.</title>
        <authorList>
            <person name="Anantharaman K."/>
            <person name="Brown C.T."/>
            <person name="Hug L.A."/>
            <person name="Sharon I."/>
            <person name="Castelle C.J."/>
            <person name="Probst A.J."/>
            <person name="Thomas B.C."/>
            <person name="Singh A."/>
            <person name="Wilkins M.J."/>
            <person name="Karaoz U."/>
            <person name="Brodie E.L."/>
            <person name="Williams K.H."/>
            <person name="Hubbard S.S."/>
            <person name="Banfield J.F."/>
        </authorList>
    </citation>
    <scope>NUCLEOTIDE SEQUENCE [LARGE SCALE GENOMIC DNA]</scope>
</reference>
<feature type="transmembrane region" description="Helical" evidence="1">
    <location>
        <begin position="59"/>
        <end position="77"/>
    </location>
</feature>
<sequence>MPWQAWVGLNIISGSVVAKILIKRFSASPARIQWLIGQYAFCALFSFLYLGFAGTKIEWPLFALFIALGMVSSLSTYAQWRAINMSMSVTSLCTPAGGLIALLLGYLFLGEARYINTGVAAGLVITLIAVGIFTGTRIAPRHERIHPGRLIKYIAMMSIMAGAVIFLMRLFAQHGIPLPLYVTGWYTGAFIGSLLLYFLKGRNKERISLSLKDLGLLAILGVSIWTAKTFLYVTLSQAPITVVEPIFQVSEIIIPSLIGLYVFHEITLFNRLQRFSFVLGVIGSVLLAISY</sequence>
<gene>
    <name evidence="2" type="ORF">A3I42_00455</name>
</gene>
<evidence type="ECO:0000313" key="2">
    <source>
        <dbReference type="EMBL" id="OGL88693.1"/>
    </source>
</evidence>
<keyword evidence="1" id="KW-1133">Transmembrane helix</keyword>
<name>A0A1F7VE25_9BACT</name>
<feature type="transmembrane region" description="Helical" evidence="1">
    <location>
        <begin position="89"/>
        <end position="109"/>
    </location>
</feature>
<feature type="transmembrane region" description="Helical" evidence="1">
    <location>
        <begin position="150"/>
        <end position="172"/>
    </location>
</feature>